<accession>A0ACC5SXG7</accession>
<comment type="caution">
    <text evidence="1">The sequence shown here is derived from an EMBL/GenBank/DDBJ whole genome shotgun (WGS) entry which is preliminary data.</text>
</comment>
<gene>
    <name evidence="1" type="ORF">J2Z19_003282</name>
</gene>
<keyword evidence="2" id="KW-1185">Reference proteome</keyword>
<name>A0ACC5SXG7_ENSAD</name>
<evidence type="ECO:0000313" key="2">
    <source>
        <dbReference type="Proteomes" id="UP000823773"/>
    </source>
</evidence>
<dbReference type="EMBL" id="JAGGJR010000004">
    <property type="protein sequence ID" value="MBP1873567.1"/>
    <property type="molecule type" value="Genomic_DNA"/>
</dbReference>
<sequence length="65" mass="7527">MDDIPSITDLADNELREVCLVAVFLLAQANWVDGSDDDMWRDVLDEAYRRGWTDRRVKIEICALN</sequence>
<protein>
    <submittedName>
        <fullName evidence="1">Uncharacterized protein</fullName>
    </submittedName>
</protein>
<reference evidence="1" key="1">
    <citation type="submission" date="2021-03" db="EMBL/GenBank/DDBJ databases">
        <title>Genomic Encyclopedia of Type Strains, Phase IV (KMG-IV): sequencing the most valuable type-strain genomes for metagenomic binning, comparative biology and taxonomic classification.</title>
        <authorList>
            <person name="Goeker M."/>
        </authorList>
    </citation>
    <scope>NUCLEOTIDE SEQUENCE</scope>
    <source>
        <strain evidence="1">DSM 18131</strain>
    </source>
</reference>
<organism evidence="1 2">
    <name type="scientific">Ensifer adhaerens</name>
    <name type="common">Sinorhizobium morelense</name>
    <dbReference type="NCBI Taxonomy" id="106592"/>
    <lineage>
        <taxon>Bacteria</taxon>
        <taxon>Pseudomonadati</taxon>
        <taxon>Pseudomonadota</taxon>
        <taxon>Alphaproteobacteria</taxon>
        <taxon>Hyphomicrobiales</taxon>
        <taxon>Rhizobiaceae</taxon>
        <taxon>Sinorhizobium/Ensifer group</taxon>
        <taxon>Ensifer</taxon>
    </lineage>
</organism>
<evidence type="ECO:0000313" key="1">
    <source>
        <dbReference type="EMBL" id="MBP1873567.1"/>
    </source>
</evidence>
<proteinExistence type="predicted"/>
<dbReference type="Proteomes" id="UP000823773">
    <property type="component" value="Unassembled WGS sequence"/>
</dbReference>